<protein>
    <submittedName>
        <fullName evidence="6">CCT domain</fullName>
    </submittedName>
</protein>
<dbReference type="GO" id="GO:0005634">
    <property type="term" value="C:nucleus"/>
    <property type="evidence" value="ECO:0007669"/>
    <property type="project" value="UniProtKB-SubCell"/>
</dbReference>
<comment type="caution">
    <text evidence="6">The sequence shown here is derived from an EMBL/GenBank/DDBJ whole genome shotgun (WGS) entry which is preliminary data.</text>
</comment>
<feature type="compositionally biased region" description="Low complexity" evidence="4">
    <location>
        <begin position="7"/>
        <end position="18"/>
    </location>
</feature>
<sequence>MCNKNNSSISHTHHSPSSMVNKTRKTRTRTRKPKFLSLKLQITPKNHPMIISNHKTAPPNHQHQLNLFPLHPENLYEEKDIVADFFAADNDGGATLTGLLTATDDGSLTSAYAQDSEENTKTMSSNLLELTALRRERDVSEEKWVSYNEVLVGDRKEKEEEVSSCVTGVPYLGVDAQSLSLKLDYQEILNAWSDKGKGSLYIEGAECPQTVPDLHDDFTSRDSSNVNKGLWVVPEKEGSLSRGSNGIAMKDEVHCGKTDGEREARVLRYKEKRRSRLFAKRIRYEVRKLNAEKRPRIKGRFVKRG</sequence>
<evidence type="ECO:0000256" key="3">
    <source>
        <dbReference type="PROSITE-ProRule" id="PRU00357"/>
    </source>
</evidence>
<evidence type="ECO:0000313" key="7">
    <source>
        <dbReference type="Proteomes" id="UP001370490"/>
    </source>
</evidence>
<accession>A0AAN8UCU5</accession>
<feature type="compositionally biased region" description="Basic residues" evidence="4">
    <location>
        <begin position="22"/>
        <end position="32"/>
    </location>
</feature>
<dbReference type="PANTHER" id="PTHR31874:SF25">
    <property type="entry name" value="CCT MOTIF FAMILY PROTEIN"/>
    <property type="match status" value="1"/>
</dbReference>
<dbReference type="EMBL" id="JBAMMX010000027">
    <property type="protein sequence ID" value="KAK6913045.1"/>
    <property type="molecule type" value="Genomic_DNA"/>
</dbReference>
<evidence type="ECO:0000313" key="6">
    <source>
        <dbReference type="EMBL" id="KAK6913045.1"/>
    </source>
</evidence>
<dbReference type="AlphaFoldDB" id="A0AAN8UCU5"/>
<evidence type="ECO:0000256" key="4">
    <source>
        <dbReference type="SAM" id="MobiDB-lite"/>
    </source>
</evidence>
<proteinExistence type="predicted"/>
<reference evidence="6 7" key="1">
    <citation type="submission" date="2023-12" db="EMBL/GenBank/DDBJ databases">
        <title>A high-quality genome assembly for Dillenia turbinata (Dilleniales).</title>
        <authorList>
            <person name="Chanderbali A."/>
        </authorList>
    </citation>
    <scope>NUCLEOTIDE SEQUENCE [LARGE SCALE GENOMIC DNA]</scope>
    <source>
        <strain evidence="6">LSX21</strain>
        <tissue evidence="6">Leaf</tissue>
    </source>
</reference>
<dbReference type="GO" id="GO:0006355">
    <property type="term" value="P:regulation of DNA-templated transcription"/>
    <property type="evidence" value="ECO:0007669"/>
    <property type="project" value="TreeGrafter"/>
</dbReference>
<dbReference type="PANTHER" id="PTHR31874">
    <property type="entry name" value="CCT MOTIF FAMILY PROTEIN, EXPRESSED"/>
    <property type="match status" value="1"/>
</dbReference>
<dbReference type="PROSITE" id="PS51017">
    <property type="entry name" value="CCT"/>
    <property type="match status" value="1"/>
</dbReference>
<gene>
    <name evidence="6" type="ORF">RJ641_022646</name>
</gene>
<dbReference type="Proteomes" id="UP001370490">
    <property type="component" value="Unassembled WGS sequence"/>
</dbReference>
<comment type="subcellular location">
    <subcellularLocation>
        <location evidence="1 3">Nucleus</location>
    </subcellularLocation>
</comment>
<name>A0AAN8UCU5_9MAGN</name>
<keyword evidence="2 3" id="KW-0539">Nucleus</keyword>
<evidence type="ECO:0000256" key="2">
    <source>
        <dbReference type="ARBA" id="ARBA00023242"/>
    </source>
</evidence>
<dbReference type="InterPro" id="IPR010402">
    <property type="entry name" value="CCT_domain"/>
</dbReference>
<dbReference type="InterPro" id="IPR052453">
    <property type="entry name" value="CONSTANS-like_ZF"/>
</dbReference>
<feature type="region of interest" description="Disordered" evidence="4">
    <location>
        <begin position="1"/>
        <end position="32"/>
    </location>
</feature>
<feature type="domain" description="CCT" evidence="5">
    <location>
        <begin position="262"/>
        <end position="304"/>
    </location>
</feature>
<evidence type="ECO:0000256" key="1">
    <source>
        <dbReference type="ARBA" id="ARBA00004123"/>
    </source>
</evidence>
<evidence type="ECO:0000259" key="5">
    <source>
        <dbReference type="PROSITE" id="PS51017"/>
    </source>
</evidence>
<dbReference type="Pfam" id="PF06203">
    <property type="entry name" value="CCT"/>
    <property type="match status" value="1"/>
</dbReference>
<organism evidence="6 7">
    <name type="scientific">Dillenia turbinata</name>
    <dbReference type="NCBI Taxonomy" id="194707"/>
    <lineage>
        <taxon>Eukaryota</taxon>
        <taxon>Viridiplantae</taxon>
        <taxon>Streptophyta</taxon>
        <taxon>Embryophyta</taxon>
        <taxon>Tracheophyta</taxon>
        <taxon>Spermatophyta</taxon>
        <taxon>Magnoliopsida</taxon>
        <taxon>eudicotyledons</taxon>
        <taxon>Gunneridae</taxon>
        <taxon>Pentapetalae</taxon>
        <taxon>Dilleniales</taxon>
        <taxon>Dilleniaceae</taxon>
        <taxon>Dillenia</taxon>
    </lineage>
</organism>
<keyword evidence="7" id="KW-1185">Reference proteome</keyword>